<accession>A0A7S3F7U7</accession>
<dbReference type="InterPro" id="IPR017937">
    <property type="entry name" value="Thioredoxin_CS"/>
</dbReference>
<dbReference type="InterPro" id="IPR013766">
    <property type="entry name" value="Thioredoxin_domain"/>
</dbReference>
<proteinExistence type="predicted"/>
<protein>
    <recommendedName>
        <fullName evidence="3">Thioredoxin domain-containing protein</fullName>
    </recommendedName>
</protein>
<name>A0A7S3F7U7_9EUKA</name>
<dbReference type="Pfam" id="PF00085">
    <property type="entry name" value="Thioredoxin"/>
    <property type="match status" value="1"/>
</dbReference>
<dbReference type="PRINTS" id="PR00421">
    <property type="entry name" value="THIOREDOXIN"/>
</dbReference>
<gene>
    <name evidence="4" type="ORF">HERI1096_LOCUS28616</name>
</gene>
<dbReference type="Gene3D" id="3.40.30.10">
    <property type="entry name" value="Glutaredoxin"/>
    <property type="match status" value="1"/>
</dbReference>
<evidence type="ECO:0000256" key="1">
    <source>
        <dbReference type="ARBA" id="ARBA00023157"/>
    </source>
</evidence>
<dbReference type="PROSITE" id="PS51352">
    <property type="entry name" value="THIOREDOXIN_2"/>
    <property type="match status" value="1"/>
</dbReference>
<dbReference type="CDD" id="cd02947">
    <property type="entry name" value="TRX_family"/>
    <property type="match status" value="1"/>
</dbReference>
<organism evidence="4">
    <name type="scientific">Haptolina ericina</name>
    <dbReference type="NCBI Taxonomy" id="156174"/>
    <lineage>
        <taxon>Eukaryota</taxon>
        <taxon>Haptista</taxon>
        <taxon>Haptophyta</taxon>
        <taxon>Prymnesiophyceae</taxon>
        <taxon>Prymnesiales</taxon>
        <taxon>Prymnesiaceae</taxon>
        <taxon>Haptolina</taxon>
    </lineage>
</organism>
<evidence type="ECO:0000259" key="3">
    <source>
        <dbReference type="PROSITE" id="PS51352"/>
    </source>
</evidence>
<evidence type="ECO:0000313" key="4">
    <source>
        <dbReference type="EMBL" id="CAE0131318.1"/>
    </source>
</evidence>
<keyword evidence="2" id="KW-0812">Transmembrane</keyword>
<dbReference type="InterPro" id="IPR036249">
    <property type="entry name" value="Thioredoxin-like_sf"/>
</dbReference>
<dbReference type="PROSITE" id="PS00194">
    <property type="entry name" value="THIOREDOXIN_1"/>
    <property type="match status" value="1"/>
</dbReference>
<keyword evidence="1" id="KW-1015">Disulfide bond</keyword>
<feature type="domain" description="Thioredoxin" evidence="3">
    <location>
        <begin position="65"/>
        <end position="200"/>
    </location>
</feature>
<sequence length="200" mass="21858">MPVICIGPVCIPWTVFLPIIMFVGKPFWNRLSPETQKAIKTRWDAFQDWLQVHVWDMIGWKVKAEKKGKALPPQGEATEMSGSDLRAKLGSVVGLHSEAEWQTAVKLTAESDLALVVDFTAVWCGPCQRIAPFFGELASKHASSALFVKVDVDELEEVSQGCGVAAMPTFQVYKGGKCVDKCTGARENALADMVIKATSS</sequence>
<keyword evidence="2" id="KW-1133">Transmembrane helix</keyword>
<dbReference type="AlphaFoldDB" id="A0A7S3F7U7"/>
<dbReference type="PANTHER" id="PTHR46115">
    <property type="entry name" value="THIOREDOXIN-LIKE PROTEIN 1"/>
    <property type="match status" value="1"/>
</dbReference>
<evidence type="ECO:0000256" key="2">
    <source>
        <dbReference type="SAM" id="Phobius"/>
    </source>
</evidence>
<reference evidence="4" key="1">
    <citation type="submission" date="2021-01" db="EMBL/GenBank/DDBJ databases">
        <authorList>
            <person name="Corre E."/>
            <person name="Pelletier E."/>
            <person name="Niang G."/>
            <person name="Scheremetjew M."/>
            <person name="Finn R."/>
            <person name="Kale V."/>
            <person name="Holt S."/>
            <person name="Cochrane G."/>
            <person name="Meng A."/>
            <person name="Brown T."/>
            <person name="Cohen L."/>
        </authorList>
    </citation>
    <scope>NUCLEOTIDE SEQUENCE</scope>
    <source>
        <strain evidence="4">CCMP281</strain>
    </source>
</reference>
<feature type="transmembrane region" description="Helical" evidence="2">
    <location>
        <begin position="6"/>
        <end position="24"/>
    </location>
</feature>
<dbReference type="EMBL" id="HBHX01051800">
    <property type="protein sequence ID" value="CAE0131318.1"/>
    <property type="molecule type" value="Transcribed_RNA"/>
</dbReference>
<dbReference type="SUPFAM" id="SSF52833">
    <property type="entry name" value="Thioredoxin-like"/>
    <property type="match status" value="1"/>
</dbReference>
<keyword evidence="2" id="KW-0472">Membrane</keyword>